<protein>
    <recommendedName>
        <fullName evidence="3">ESX-1 secretion-associated protein</fullName>
    </recommendedName>
</protein>
<evidence type="ECO:0000313" key="2">
    <source>
        <dbReference type="Proteomes" id="UP000298860"/>
    </source>
</evidence>
<name>A0A4D4JJF1_9PSEU</name>
<dbReference type="Proteomes" id="UP000298860">
    <property type="component" value="Unassembled WGS sequence"/>
</dbReference>
<accession>A0A4D4JJF1</accession>
<dbReference type="AlphaFoldDB" id="A0A4D4JJF1"/>
<sequence>MADGFRVDLTALTQAAEGVTGTLDALDVRQVSDIDGDKGAIGHDHLADTLSDFCDRWQLGVQNLAKDAQAIAGQLTESVVAYQKVEQANHRQFTGILENSTSPDPAAH</sequence>
<reference evidence="2" key="1">
    <citation type="submission" date="2019-04" db="EMBL/GenBank/DDBJ databases">
        <title>Draft genome sequence of Pseudonocardiaceae bacterium SL3-2-4.</title>
        <authorList>
            <person name="Ningsih F."/>
            <person name="Yokota A."/>
            <person name="Sakai Y."/>
            <person name="Nanatani K."/>
            <person name="Yabe S."/>
            <person name="Oetari A."/>
            <person name="Sjamsuridzal W."/>
        </authorList>
    </citation>
    <scope>NUCLEOTIDE SEQUENCE [LARGE SCALE GENOMIC DNA]</scope>
    <source>
        <strain evidence="2">SL3-2-4</strain>
    </source>
</reference>
<comment type="caution">
    <text evidence="1">The sequence shown here is derived from an EMBL/GenBank/DDBJ whole genome shotgun (WGS) entry which is preliminary data.</text>
</comment>
<dbReference type="EMBL" id="BJFL01000087">
    <property type="protein sequence ID" value="GDY34047.1"/>
    <property type="molecule type" value="Genomic_DNA"/>
</dbReference>
<evidence type="ECO:0000313" key="1">
    <source>
        <dbReference type="EMBL" id="GDY34047.1"/>
    </source>
</evidence>
<organism evidence="1 2">
    <name type="scientific">Gandjariella thermophila</name>
    <dbReference type="NCBI Taxonomy" id="1931992"/>
    <lineage>
        <taxon>Bacteria</taxon>
        <taxon>Bacillati</taxon>
        <taxon>Actinomycetota</taxon>
        <taxon>Actinomycetes</taxon>
        <taxon>Pseudonocardiales</taxon>
        <taxon>Pseudonocardiaceae</taxon>
        <taxon>Gandjariella</taxon>
    </lineage>
</organism>
<proteinExistence type="predicted"/>
<keyword evidence="2" id="KW-1185">Reference proteome</keyword>
<gene>
    <name evidence="1" type="ORF">GTS_56800</name>
</gene>
<evidence type="ECO:0008006" key="3">
    <source>
        <dbReference type="Google" id="ProtNLM"/>
    </source>
</evidence>